<dbReference type="Proteomes" id="UP000008144">
    <property type="component" value="Chromosome 2"/>
</dbReference>
<evidence type="ECO:0000313" key="2">
    <source>
        <dbReference type="Proteomes" id="UP000008144"/>
    </source>
</evidence>
<dbReference type="EMBL" id="EAAA01001491">
    <property type="status" value="NOT_ANNOTATED_CDS"/>
    <property type="molecule type" value="Genomic_DNA"/>
</dbReference>
<reference evidence="1" key="4">
    <citation type="submission" date="2025-09" db="UniProtKB">
        <authorList>
            <consortium name="Ensembl"/>
        </authorList>
    </citation>
    <scope>IDENTIFICATION</scope>
</reference>
<reference evidence="2" key="1">
    <citation type="journal article" date="2002" name="Science">
        <title>The draft genome of Ciona intestinalis: insights into chordate and vertebrate origins.</title>
        <authorList>
            <person name="Dehal P."/>
            <person name="Satou Y."/>
            <person name="Campbell R.K."/>
            <person name="Chapman J."/>
            <person name="Degnan B."/>
            <person name="De Tomaso A."/>
            <person name="Davidson B."/>
            <person name="Di Gregorio A."/>
            <person name="Gelpke M."/>
            <person name="Goodstein D.M."/>
            <person name="Harafuji N."/>
            <person name="Hastings K.E."/>
            <person name="Ho I."/>
            <person name="Hotta K."/>
            <person name="Huang W."/>
            <person name="Kawashima T."/>
            <person name="Lemaire P."/>
            <person name="Martinez D."/>
            <person name="Meinertzhagen I.A."/>
            <person name="Necula S."/>
            <person name="Nonaka M."/>
            <person name="Putnam N."/>
            <person name="Rash S."/>
            <person name="Saiga H."/>
            <person name="Satake M."/>
            <person name="Terry A."/>
            <person name="Yamada L."/>
            <person name="Wang H.G."/>
            <person name="Awazu S."/>
            <person name="Azumi K."/>
            <person name="Boore J."/>
            <person name="Branno M."/>
            <person name="Chin-Bow S."/>
            <person name="DeSantis R."/>
            <person name="Doyle S."/>
            <person name="Francino P."/>
            <person name="Keys D.N."/>
            <person name="Haga S."/>
            <person name="Hayashi H."/>
            <person name="Hino K."/>
            <person name="Imai K.S."/>
            <person name="Inaba K."/>
            <person name="Kano S."/>
            <person name="Kobayashi K."/>
            <person name="Kobayashi M."/>
            <person name="Lee B.I."/>
            <person name="Makabe K.W."/>
            <person name="Manohar C."/>
            <person name="Matassi G."/>
            <person name="Medina M."/>
            <person name="Mochizuki Y."/>
            <person name="Mount S."/>
            <person name="Morishita T."/>
            <person name="Miura S."/>
            <person name="Nakayama A."/>
            <person name="Nishizaka S."/>
            <person name="Nomoto H."/>
            <person name="Ohta F."/>
            <person name="Oishi K."/>
            <person name="Rigoutsos I."/>
            <person name="Sano M."/>
            <person name="Sasaki A."/>
            <person name="Sasakura Y."/>
            <person name="Shoguchi E."/>
            <person name="Shin-i T."/>
            <person name="Spagnuolo A."/>
            <person name="Stainier D."/>
            <person name="Suzuki M.M."/>
            <person name="Tassy O."/>
            <person name="Takatori N."/>
            <person name="Tokuoka M."/>
            <person name="Yagi K."/>
            <person name="Yoshizaki F."/>
            <person name="Wada S."/>
            <person name="Zhang C."/>
            <person name="Hyatt P.D."/>
            <person name="Larimer F."/>
            <person name="Detter C."/>
            <person name="Doggett N."/>
            <person name="Glavina T."/>
            <person name="Hawkins T."/>
            <person name="Richardson P."/>
            <person name="Lucas S."/>
            <person name="Kohara Y."/>
            <person name="Levine M."/>
            <person name="Satoh N."/>
            <person name="Rokhsar D.S."/>
        </authorList>
    </citation>
    <scope>NUCLEOTIDE SEQUENCE [LARGE SCALE GENOMIC DNA]</scope>
</reference>
<dbReference type="Ensembl" id="ENSCINT00000013224.3">
    <property type="protein sequence ID" value="ENSCINP00000013224.3"/>
    <property type="gene ID" value="ENSCING00000006423.3"/>
</dbReference>
<reference evidence="1" key="3">
    <citation type="submission" date="2025-08" db="UniProtKB">
        <authorList>
            <consortium name="Ensembl"/>
        </authorList>
    </citation>
    <scope>IDENTIFICATION</scope>
</reference>
<reference evidence="1" key="2">
    <citation type="journal article" date="2008" name="Genome Biol.">
        <title>Improved genome assembly and evidence-based global gene model set for the chordate Ciona intestinalis: new insight into intron and operon populations.</title>
        <authorList>
            <person name="Satou Y."/>
            <person name="Mineta K."/>
            <person name="Ogasawara M."/>
            <person name="Sasakura Y."/>
            <person name="Shoguchi E."/>
            <person name="Ueno K."/>
            <person name="Yamada L."/>
            <person name="Matsumoto J."/>
            <person name="Wasserscheid J."/>
            <person name="Dewar K."/>
            <person name="Wiley G.B."/>
            <person name="Macmil S.L."/>
            <person name="Roe B.A."/>
            <person name="Zeller R.W."/>
            <person name="Hastings K.E."/>
            <person name="Lemaire P."/>
            <person name="Lindquist E."/>
            <person name="Endo T."/>
            <person name="Hotta K."/>
            <person name="Inaba K."/>
        </authorList>
    </citation>
    <scope>NUCLEOTIDE SEQUENCE [LARGE SCALE GENOMIC DNA]</scope>
    <source>
        <strain evidence="1">wild type</strain>
    </source>
</reference>
<dbReference type="KEGG" id="cin:100185416"/>
<dbReference type="HOGENOM" id="CLU_936758_0_0_1"/>
<accession>F6QS40</accession>
<evidence type="ECO:0000313" key="1">
    <source>
        <dbReference type="Ensembl" id="ENSCINP00000013224.3"/>
    </source>
</evidence>
<protein>
    <submittedName>
        <fullName evidence="1">Uncharacterized LOC100185416</fullName>
    </submittedName>
</protein>
<accession>A0A1W2WDU8</accession>
<dbReference type="InParanoid" id="F6QS40"/>
<dbReference type="GeneTree" id="ENSGT00530000066867"/>
<keyword evidence="2" id="KW-1185">Reference proteome</keyword>
<dbReference type="AlphaFoldDB" id="F6QS40"/>
<dbReference type="GeneID" id="100185416"/>
<name>F6QS40_CIOIN</name>
<proteinExistence type="predicted"/>
<dbReference type="RefSeq" id="XP_002126823.1">
    <property type="nucleotide sequence ID" value="XM_002126787.4"/>
</dbReference>
<sequence length="297" mass="32787">MATLCVKRRKILYVKGYGGFFGSINSQSNQNEGKVRTAFKDWFNVSDEDIIIQSNRGQIRLAFRRASLTVPDKMIVDLRKHINEAMDLCDCDKIHLIIIAHSHGAKCIMDTFHNLGVPPIQVTKIYQSTAIITFGPTDLVTKSTAKVTGNFYFKNDSMVDQFRKKWTTHDCNVTQLGEFKRLTEDTFECSCCHHRTPEADAQHEEEGTIRTPCEMVPNAVNAPVQKVAAVGAAGIAVAAVVGTAVGAAAGPGTAVALVVGSLVNAVRKEYRNIKAHFMGDYISCRSLQFKIRQMFGL</sequence>
<gene>
    <name evidence="1" type="primary">LOC100185416</name>
</gene>
<organism evidence="1 2">
    <name type="scientific">Ciona intestinalis</name>
    <name type="common">Transparent sea squirt</name>
    <name type="synonym">Ascidia intestinalis</name>
    <dbReference type="NCBI Taxonomy" id="7719"/>
    <lineage>
        <taxon>Eukaryota</taxon>
        <taxon>Metazoa</taxon>
        <taxon>Chordata</taxon>
        <taxon>Tunicata</taxon>
        <taxon>Ascidiacea</taxon>
        <taxon>Phlebobranchia</taxon>
        <taxon>Cionidae</taxon>
        <taxon>Ciona</taxon>
    </lineage>
</organism>